<protein>
    <submittedName>
        <fullName evidence="6">Chromosome initiation inhibitor</fullName>
    </submittedName>
</protein>
<evidence type="ECO:0000259" key="5">
    <source>
        <dbReference type="PROSITE" id="PS50931"/>
    </source>
</evidence>
<dbReference type="AlphaFoldDB" id="A0A6S6T5S8"/>
<dbReference type="Gene3D" id="1.10.10.10">
    <property type="entry name" value="Winged helix-like DNA-binding domain superfamily/Winged helix DNA-binding domain"/>
    <property type="match status" value="1"/>
</dbReference>
<dbReference type="InterPro" id="IPR036388">
    <property type="entry name" value="WH-like_DNA-bd_sf"/>
</dbReference>
<feature type="domain" description="HTH lysR-type" evidence="5">
    <location>
        <begin position="1"/>
        <end position="60"/>
    </location>
</feature>
<reference evidence="6" key="1">
    <citation type="submission" date="2020-01" db="EMBL/GenBank/DDBJ databases">
        <authorList>
            <person name="Meier V. D."/>
            <person name="Meier V D."/>
        </authorList>
    </citation>
    <scope>NUCLEOTIDE SEQUENCE</scope>
    <source>
        <strain evidence="6">HLG_WM_MAG_01</strain>
    </source>
</reference>
<sequence>MLKDFVKLETFLTVARERSFSKASAKLGISQPAVTQQIKFIEKYLASKVIERKKNGIKLTNEGEELYKIATRIEKEIHHSEKDILKIINKEITFKLGASYTIGTYVIPGQCLNTIGKAIHNDINLGIDLSENIIQKLKDRKLDVGLIESPVMDNDLVYREWLEDELVVVSNMPIPKSLNTEDLYDFSWICRNEGSYTRRVITDVFDDLGVSCKSFDVLSEVSNTTTVLQSIKKADKDTEKPVVSIISKYAIEDEVAKGELYESRIRGYTMTRKFFIVYSKENKHNAYVDNVVDFILTGHCDT</sequence>
<organism evidence="6">
    <name type="scientific">uncultured Sulfurovum sp</name>
    <dbReference type="NCBI Taxonomy" id="269237"/>
    <lineage>
        <taxon>Bacteria</taxon>
        <taxon>Pseudomonadati</taxon>
        <taxon>Campylobacterota</taxon>
        <taxon>Epsilonproteobacteria</taxon>
        <taxon>Campylobacterales</taxon>
        <taxon>Sulfurovaceae</taxon>
        <taxon>Sulfurovum</taxon>
        <taxon>environmental samples</taxon>
    </lineage>
</organism>
<evidence type="ECO:0000256" key="4">
    <source>
        <dbReference type="ARBA" id="ARBA00023163"/>
    </source>
</evidence>
<dbReference type="PANTHER" id="PTHR30126:SF64">
    <property type="entry name" value="HTH-TYPE TRANSCRIPTIONAL REGULATOR CITR"/>
    <property type="match status" value="1"/>
</dbReference>
<dbReference type="PROSITE" id="PS50931">
    <property type="entry name" value="HTH_LYSR"/>
    <property type="match status" value="1"/>
</dbReference>
<dbReference type="Gene3D" id="3.40.190.290">
    <property type="match status" value="1"/>
</dbReference>
<keyword evidence="2" id="KW-0805">Transcription regulation</keyword>
<dbReference type="SUPFAM" id="SSF46785">
    <property type="entry name" value="Winged helix' DNA-binding domain"/>
    <property type="match status" value="1"/>
</dbReference>
<dbReference type="InterPro" id="IPR036390">
    <property type="entry name" value="WH_DNA-bd_sf"/>
</dbReference>
<accession>A0A6S6T5S8</accession>
<dbReference type="Pfam" id="PF03466">
    <property type="entry name" value="LysR_substrate"/>
    <property type="match status" value="1"/>
</dbReference>
<dbReference type="Pfam" id="PF00126">
    <property type="entry name" value="HTH_1"/>
    <property type="match status" value="1"/>
</dbReference>
<dbReference type="GO" id="GO:0000976">
    <property type="term" value="F:transcription cis-regulatory region binding"/>
    <property type="evidence" value="ECO:0007669"/>
    <property type="project" value="TreeGrafter"/>
</dbReference>
<evidence type="ECO:0000256" key="2">
    <source>
        <dbReference type="ARBA" id="ARBA00023015"/>
    </source>
</evidence>
<dbReference type="InterPro" id="IPR005119">
    <property type="entry name" value="LysR_subst-bd"/>
</dbReference>
<dbReference type="PANTHER" id="PTHR30126">
    <property type="entry name" value="HTH-TYPE TRANSCRIPTIONAL REGULATOR"/>
    <property type="match status" value="1"/>
</dbReference>
<comment type="similarity">
    <text evidence="1">Belongs to the LysR transcriptional regulatory family.</text>
</comment>
<keyword evidence="3" id="KW-0238">DNA-binding</keyword>
<dbReference type="PRINTS" id="PR00039">
    <property type="entry name" value="HTHLYSR"/>
</dbReference>
<dbReference type="EMBL" id="CACVAS010000058">
    <property type="protein sequence ID" value="CAA6810266.1"/>
    <property type="molecule type" value="Genomic_DNA"/>
</dbReference>
<dbReference type="InterPro" id="IPR000847">
    <property type="entry name" value="LysR_HTH_N"/>
</dbReference>
<evidence type="ECO:0000256" key="3">
    <source>
        <dbReference type="ARBA" id="ARBA00023125"/>
    </source>
</evidence>
<gene>
    <name evidence="6" type="ORF">HELGO_WM46</name>
</gene>
<evidence type="ECO:0000313" key="6">
    <source>
        <dbReference type="EMBL" id="CAA6810266.1"/>
    </source>
</evidence>
<dbReference type="SUPFAM" id="SSF53850">
    <property type="entry name" value="Periplasmic binding protein-like II"/>
    <property type="match status" value="1"/>
</dbReference>
<keyword evidence="4" id="KW-0804">Transcription</keyword>
<name>A0A6S6T5S8_9BACT</name>
<proteinExistence type="inferred from homology"/>
<evidence type="ECO:0000256" key="1">
    <source>
        <dbReference type="ARBA" id="ARBA00009437"/>
    </source>
</evidence>
<dbReference type="GO" id="GO:0003700">
    <property type="term" value="F:DNA-binding transcription factor activity"/>
    <property type="evidence" value="ECO:0007669"/>
    <property type="project" value="InterPro"/>
</dbReference>